<reference evidence="2" key="1">
    <citation type="journal article" date="1998" name="J. Gen. Virol.">
        <title>Sequence and transcriptional analysis of terminal regions of the fowl adenovirus type 8 genome.</title>
        <authorList>
            <person name="Cao J.X."/>
            <person name="Krell P.J."/>
            <person name="Nagy E."/>
        </authorList>
    </citation>
    <scope>NUCLEOTIDE SEQUENCE</scope>
    <source>
        <strain evidence="2">ATCC A-2A</strain>
    </source>
</reference>
<gene>
    <name evidence="2" type="primary">RTL5</name>
</gene>
<sequence length="103" mass="12467">MINPIDVIKLIVNSTWKIPSSIFLVCFRVRNVKRKIIFMTYRLFQFVRKSQDNVRFILFCEVFLRISVLSLTIYSFYLGLYLEVIFYDRKYTVYSVELWKGLS</sequence>
<proteinExistence type="predicted"/>
<keyword evidence="1" id="KW-0812">Transmembrane</keyword>
<protein>
    <submittedName>
        <fullName evidence="2">Uncharacterized protein RTL5</fullName>
    </submittedName>
</protein>
<evidence type="ECO:0000313" key="2">
    <source>
        <dbReference type="EMBL" id="AAC71679.1"/>
    </source>
</evidence>
<accession>Q9YYQ0</accession>
<dbReference type="EMBL" id="AF021254">
    <property type="protein sequence ID" value="AAC71679.1"/>
    <property type="molecule type" value="Genomic_DNA"/>
</dbReference>
<organismHost>
    <name type="scientific">Galliformes</name>
    <name type="common">landfowls</name>
    <dbReference type="NCBI Taxonomy" id="8976"/>
</organismHost>
<feature type="transmembrane region" description="Helical" evidence="1">
    <location>
        <begin position="56"/>
        <end position="77"/>
    </location>
</feature>
<evidence type="ECO:0000256" key="1">
    <source>
        <dbReference type="SAM" id="Phobius"/>
    </source>
</evidence>
<keyword evidence="1" id="KW-1133">Transmembrane helix</keyword>
<name>Q9YYQ0_ADEG8</name>
<keyword evidence="1" id="KW-0472">Membrane</keyword>
<organism evidence="2">
    <name type="scientific">Avian adenovirus 8 (strain ATCC A-2A)</name>
    <name type="common">FAdV-8</name>
    <name type="synonym">Fowl adenovirus 8</name>
    <dbReference type="NCBI Taxonomy" id="66295"/>
    <lineage>
        <taxon>Viruses</taxon>
        <taxon>Varidnaviria</taxon>
        <taxon>Bamfordvirae</taxon>
        <taxon>Preplasmiviricota</taxon>
        <taxon>Polisuviricotina</taxon>
        <taxon>Pharingeaviricetes</taxon>
        <taxon>Rowavirales</taxon>
        <taxon>Adenoviridae</taxon>
        <taxon>Aviadenovirus</taxon>
        <taxon>Aviadenovirus hepatitidis</taxon>
        <taxon>Fowl aviadenovirus E</taxon>
    </lineage>
</organism>